<keyword evidence="1" id="KW-0812">Transmembrane</keyword>
<evidence type="ECO:0000256" key="1">
    <source>
        <dbReference type="SAM" id="Phobius"/>
    </source>
</evidence>
<accession>L8WSC8</accession>
<proteinExistence type="predicted"/>
<dbReference type="EMBL" id="AFRT01001295">
    <property type="protein sequence ID" value="ELU40880.1"/>
    <property type="molecule type" value="Genomic_DNA"/>
</dbReference>
<feature type="transmembrane region" description="Helical" evidence="1">
    <location>
        <begin position="12"/>
        <end position="37"/>
    </location>
</feature>
<protein>
    <submittedName>
        <fullName evidence="2">Uncharacterized protein</fullName>
    </submittedName>
</protein>
<comment type="caution">
    <text evidence="2">The sequence shown here is derived from an EMBL/GenBank/DDBJ whole genome shotgun (WGS) entry which is preliminary data.</text>
</comment>
<dbReference type="Proteomes" id="UP000011668">
    <property type="component" value="Unassembled WGS sequence"/>
</dbReference>
<keyword evidence="1" id="KW-0472">Membrane</keyword>
<feature type="transmembrane region" description="Helical" evidence="1">
    <location>
        <begin position="44"/>
        <end position="68"/>
    </location>
</feature>
<keyword evidence="3" id="KW-1185">Reference proteome</keyword>
<gene>
    <name evidence="2" type="ORF">AG1IA_05088</name>
</gene>
<evidence type="ECO:0000313" key="3">
    <source>
        <dbReference type="Proteomes" id="UP000011668"/>
    </source>
</evidence>
<dbReference type="OrthoDB" id="3168126at2759"/>
<dbReference type="HOGENOM" id="CLU_1462282_0_0_1"/>
<organism evidence="2 3">
    <name type="scientific">Thanatephorus cucumeris (strain AG1-IA)</name>
    <name type="common">Rice sheath blight fungus</name>
    <name type="synonym">Rhizoctonia solani</name>
    <dbReference type="NCBI Taxonomy" id="983506"/>
    <lineage>
        <taxon>Eukaryota</taxon>
        <taxon>Fungi</taxon>
        <taxon>Dikarya</taxon>
        <taxon>Basidiomycota</taxon>
        <taxon>Agaricomycotina</taxon>
        <taxon>Agaricomycetes</taxon>
        <taxon>Cantharellales</taxon>
        <taxon>Ceratobasidiaceae</taxon>
        <taxon>Rhizoctonia</taxon>
        <taxon>Rhizoctonia solani AG-1</taxon>
    </lineage>
</organism>
<sequence length="185" mass="20037">MSSQPETPVDLVLSLLITFTAFPLGIIAALAHVLITLVSSIPTFIGLSLGCVILTCAVLVTSIGYALYTVGALGLRGLVGCKAALEDSAKMGTNMASVFLEEWNRERKTIQERWTRPCPSLVSSRLSWGTGSACALSPMALATIAIRRDNDVQERHQLYGRENEIIIRPLAPHTTCTKIRDLAVR</sequence>
<dbReference type="AlphaFoldDB" id="L8WSC8"/>
<name>L8WSC8_THACA</name>
<evidence type="ECO:0000313" key="2">
    <source>
        <dbReference type="EMBL" id="ELU40880.1"/>
    </source>
</evidence>
<keyword evidence="1" id="KW-1133">Transmembrane helix</keyword>
<reference evidence="2 3" key="1">
    <citation type="journal article" date="2013" name="Nat. Commun.">
        <title>The evolution and pathogenic mechanisms of the rice sheath blight pathogen.</title>
        <authorList>
            <person name="Zheng A."/>
            <person name="Lin R."/>
            <person name="Xu L."/>
            <person name="Qin P."/>
            <person name="Tang C."/>
            <person name="Ai P."/>
            <person name="Zhang D."/>
            <person name="Liu Y."/>
            <person name="Sun Z."/>
            <person name="Feng H."/>
            <person name="Wang Y."/>
            <person name="Chen Y."/>
            <person name="Liang X."/>
            <person name="Fu R."/>
            <person name="Li Q."/>
            <person name="Zhang J."/>
            <person name="Yu X."/>
            <person name="Xie Z."/>
            <person name="Ding L."/>
            <person name="Guan P."/>
            <person name="Tang J."/>
            <person name="Liang Y."/>
            <person name="Wang S."/>
            <person name="Deng Q."/>
            <person name="Li S."/>
            <person name="Zhu J."/>
            <person name="Wang L."/>
            <person name="Liu H."/>
            <person name="Li P."/>
        </authorList>
    </citation>
    <scope>NUCLEOTIDE SEQUENCE [LARGE SCALE GENOMIC DNA]</scope>
    <source>
        <strain evidence="3">AG-1 IA</strain>
    </source>
</reference>